<sequence length="87" mass="9834">MPDEPQADPRFSEFLFLQAQNAGMFLGQIPNPVTGRNEVNLRAAKSVLDSLEMLENKTRGNLTEKEEKLLSVALNNLRPLYMQVSEE</sequence>
<reference evidence="1" key="1">
    <citation type="submission" date="2021-04" db="EMBL/GenBank/DDBJ databases">
        <title>Luteolibacter sp. 32A isolated from the skin of an Anderson's salamander (Ambystoma andersonii).</title>
        <authorList>
            <person name="Spergser J."/>
            <person name="Busse H.-J."/>
        </authorList>
    </citation>
    <scope>NUCLEOTIDE SEQUENCE</scope>
    <source>
        <strain evidence="1">32A</strain>
    </source>
</reference>
<dbReference type="RefSeq" id="WP_211630896.1">
    <property type="nucleotide sequence ID" value="NZ_CP073100.1"/>
</dbReference>
<evidence type="ECO:0000313" key="2">
    <source>
        <dbReference type="Proteomes" id="UP000676169"/>
    </source>
</evidence>
<dbReference type="InterPro" id="IPR014995">
    <property type="entry name" value="DUF1844"/>
</dbReference>
<dbReference type="Proteomes" id="UP000676169">
    <property type="component" value="Chromosome"/>
</dbReference>
<dbReference type="KEGG" id="lamb:KBB96_18080"/>
<dbReference type="AlphaFoldDB" id="A0A975G7I2"/>
<name>A0A975G7I2_9BACT</name>
<protein>
    <submittedName>
        <fullName evidence="1">DUF1844 domain-containing protein</fullName>
    </submittedName>
</protein>
<keyword evidence="2" id="KW-1185">Reference proteome</keyword>
<accession>A0A975G7I2</accession>
<evidence type="ECO:0000313" key="1">
    <source>
        <dbReference type="EMBL" id="QUE50757.1"/>
    </source>
</evidence>
<dbReference type="EMBL" id="CP073100">
    <property type="protein sequence ID" value="QUE50757.1"/>
    <property type="molecule type" value="Genomic_DNA"/>
</dbReference>
<proteinExistence type="predicted"/>
<gene>
    <name evidence="1" type="ORF">KBB96_18080</name>
</gene>
<dbReference type="Pfam" id="PF08899">
    <property type="entry name" value="DUF1844"/>
    <property type="match status" value="1"/>
</dbReference>
<organism evidence="1 2">
    <name type="scientific">Luteolibacter ambystomatis</name>
    <dbReference type="NCBI Taxonomy" id="2824561"/>
    <lineage>
        <taxon>Bacteria</taxon>
        <taxon>Pseudomonadati</taxon>
        <taxon>Verrucomicrobiota</taxon>
        <taxon>Verrucomicrobiia</taxon>
        <taxon>Verrucomicrobiales</taxon>
        <taxon>Verrucomicrobiaceae</taxon>
        <taxon>Luteolibacter</taxon>
    </lineage>
</organism>